<dbReference type="Proteomes" id="UP000054485">
    <property type="component" value="Unassembled WGS sequence"/>
</dbReference>
<dbReference type="InParanoid" id="A0A0C9ZQN7"/>
<proteinExistence type="predicted"/>
<dbReference type="Pfam" id="PF18759">
    <property type="entry name" value="Plavaka"/>
    <property type="match status" value="1"/>
</dbReference>
<evidence type="ECO:0000256" key="1">
    <source>
        <dbReference type="SAM" id="MobiDB-lite"/>
    </source>
</evidence>
<feature type="non-terminal residue" evidence="2">
    <location>
        <position position="375"/>
    </location>
</feature>
<feature type="region of interest" description="Disordered" evidence="1">
    <location>
        <begin position="48"/>
        <end position="92"/>
    </location>
</feature>
<dbReference type="EMBL" id="KN836792">
    <property type="protein sequence ID" value="KIK31641.1"/>
    <property type="molecule type" value="Genomic_DNA"/>
</dbReference>
<dbReference type="OrthoDB" id="2418900at2759"/>
<sequence length="375" mass="42302">MPQRTTPHCVFCGKVTATHEGLKRHIAGRPDCQRQWALMIEDIDTENLDALNRPDSPPSADFSHHVHPHPSADMDNNPAPRKTPRVTVGEAEDDDGTQFSYTGHFFEPQEDAGWTLREGETKFEGYKRDQEEGSEHPWAPFEDAEEWDLAQWLVRNLGQTRTDEFLKLPITQNRTRVSFHNNRAFLQKVDGLPHGPDWSCGKVTVRGNLDDENGVPLQDEVELWSRDPVECIKELIGNPFFKEDMAYSPARAYADCAGQHRVIDEMWTADWWCETQQKALPKGATIAPIILSSDKTCLSQFRGDKSAWPVYMSIGNIAKTKRRQASARATVLIGYLPAVKLDCFSPDARSLAGYRLFHHCMALLLHPLVAAGQNG</sequence>
<evidence type="ECO:0008006" key="4">
    <source>
        <dbReference type="Google" id="ProtNLM"/>
    </source>
</evidence>
<protein>
    <recommendedName>
        <fullName evidence="4">C2H2-type domain-containing protein</fullName>
    </recommendedName>
</protein>
<keyword evidence="3" id="KW-1185">Reference proteome</keyword>
<dbReference type="InterPro" id="IPR041078">
    <property type="entry name" value="Plavaka"/>
</dbReference>
<name>A0A0C9ZQN7_9AGAM</name>
<dbReference type="AlphaFoldDB" id="A0A0C9ZQN7"/>
<gene>
    <name evidence="2" type="ORF">CY34DRAFT_102993</name>
</gene>
<organism evidence="2 3">
    <name type="scientific">Suillus luteus UH-Slu-Lm8-n1</name>
    <dbReference type="NCBI Taxonomy" id="930992"/>
    <lineage>
        <taxon>Eukaryota</taxon>
        <taxon>Fungi</taxon>
        <taxon>Dikarya</taxon>
        <taxon>Basidiomycota</taxon>
        <taxon>Agaricomycotina</taxon>
        <taxon>Agaricomycetes</taxon>
        <taxon>Agaricomycetidae</taxon>
        <taxon>Boletales</taxon>
        <taxon>Suillineae</taxon>
        <taxon>Suillaceae</taxon>
        <taxon>Suillus</taxon>
    </lineage>
</organism>
<accession>A0A0C9ZQN7</accession>
<reference evidence="3" key="2">
    <citation type="submission" date="2015-01" db="EMBL/GenBank/DDBJ databases">
        <title>Evolutionary Origins and Diversification of the Mycorrhizal Mutualists.</title>
        <authorList>
            <consortium name="DOE Joint Genome Institute"/>
            <consortium name="Mycorrhizal Genomics Consortium"/>
            <person name="Kohler A."/>
            <person name="Kuo A."/>
            <person name="Nagy L.G."/>
            <person name="Floudas D."/>
            <person name="Copeland A."/>
            <person name="Barry K.W."/>
            <person name="Cichocki N."/>
            <person name="Veneault-Fourrey C."/>
            <person name="LaButti K."/>
            <person name="Lindquist E.A."/>
            <person name="Lipzen A."/>
            <person name="Lundell T."/>
            <person name="Morin E."/>
            <person name="Murat C."/>
            <person name="Riley R."/>
            <person name="Ohm R."/>
            <person name="Sun H."/>
            <person name="Tunlid A."/>
            <person name="Henrissat B."/>
            <person name="Grigoriev I.V."/>
            <person name="Hibbett D.S."/>
            <person name="Martin F."/>
        </authorList>
    </citation>
    <scope>NUCLEOTIDE SEQUENCE [LARGE SCALE GENOMIC DNA]</scope>
    <source>
        <strain evidence="3">UH-Slu-Lm8-n1</strain>
    </source>
</reference>
<dbReference type="STRING" id="930992.A0A0C9ZQN7"/>
<evidence type="ECO:0000313" key="3">
    <source>
        <dbReference type="Proteomes" id="UP000054485"/>
    </source>
</evidence>
<evidence type="ECO:0000313" key="2">
    <source>
        <dbReference type="EMBL" id="KIK31641.1"/>
    </source>
</evidence>
<reference evidence="2 3" key="1">
    <citation type="submission" date="2014-04" db="EMBL/GenBank/DDBJ databases">
        <authorList>
            <consortium name="DOE Joint Genome Institute"/>
            <person name="Kuo A."/>
            <person name="Ruytinx J."/>
            <person name="Rineau F."/>
            <person name="Colpaert J."/>
            <person name="Kohler A."/>
            <person name="Nagy L.G."/>
            <person name="Floudas D."/>
            <person name="Copeland A."/>
            <person name="Barry K.W."/>
            <person name="Cichocki N."/>
            <person name="Veneault-Fourrey C."/>
            <person name="LaButti K."/>
            <person name="Lindquist E.A."/>
            <person name="Lipzen A."/>
            <person name="Lundell T."/>
            <person name="Morin E."/>
            <person name="Murat C."/>
            <person name="Sun H."/>
            <person name="Tunlid A."/>
            <person name="Henrissat B."/>
            <person name="Grigoriev I.V."/>
            <person name="Hibbett D.S."/>
            <person name="Martin F."/>
            <person name="Nordberg H.P."/>
            <person name="Cantor M.N."/>
            <person name="Hua S.X."/>
        </authorList>
    </citation>
    <scope>NUCLEOTIDE SEQUENCE [LARGE SCALE GENOMIC DNA]</scope>
    <source>
        <strain evidence="2 3">UH-Slu-Lm8-n1</strain>
    </source>
</reference>
<dbReference type="HOGENOM" id="CLU_006344_3_1_1"/>